<feature type="compositionally biased region" description="Low complexity" evidence="1">
    <location>
        <begin position="205"/>
        <end position="228"/>
    </location>
</feature>
<dbReference type="InterPro" id="IPR005024">
    <property type="entry name" value="Snf7_fam"/>
</dbReference>
<dbReference type="STRING" id="765915.A0A1Y2H4C2"/>
<dbReference type="GO" id="GO:0007034">
    <property type="term" value="P:vacuolar transport"/>
    <property type="evidence" value="ECO:0007669"/>
    <property type="project" value="InterPro"/>
</dbReference>
<protein>
    <submittedName>
        <fullName evidence="2">Uncharacterized protein</fullName>
    </submittedName>
</protein>
<comment type="caution">
    <text evidence="2">The sequence shown here is derived from an EMBL/GenBank/DDBJ whole genome shotgun (WGS) entry which is preliminary data.</text>
</comment>
<reference evidence="2 3" key="1">
    <citation type="submission" date="2016-07" db="EMBL/GenBank/DDBJ databases">
        <title>Pervasive Adenine N6-methylation of Active Genes in Fungi.</title>
        <authorList>
            <consortium name="DOE Joint Genome Institute"/>
            <person name="Mondo S.J."/>
            <person name="Dannebaum R.O."/>
            <person name="Kuo R.C."/>
            <person name="Labutti K."/>
            <person name="Haridas S."/>
            <person name="Kuo A."/>
            <person name="Salamov A."/>
            <person name="Ahrendt S.R."/>
            <person name="Lipzen A."/>
            <person name="Sullivan W."/>
            <person name="Andreopoulos W.B."/>
            <person name="Clum A."/>
            <person name="Lindquist E."/>
            <person name="Daum C."/>
            <person name="Ramamoorthy G.K."/>
            <person name="Gryganskyi A."/>
            <person name="Culley D."/>
            <person name="Magnuson J.K."/>
            <person name="James T.Y."/>
            <person name="O'Malley M.A."/>
            <person name="Stajich J.E."/>
            <person name="Spatafora J.W."/>
            <person name="Visel A."/>
            <person name="Grigoriev I.V."/>
        </authorList>
    </citation>
    <scope>NUCLEOTIDE SEQUENCE [LARGE SCALE GENOMIC DNA]</scope>
    <source>
        <strain evidence="2 3">PL171</strain>
    </source>
</reference>
<dbReference type="Proteomes" id="UP000193411">
    <property type="component" value="Unassembled WGS sequence"/>
</dbReference>
<evidence type="ECO:0000256" key="1">
    <source>
        <dbReference type="SAM" id="MobiDB-lite"/>
    </source>
</evidence>
<dbReference type="OrthoDB" id="5594417at2759"/>
<evidence type="ECO:0000313" key="2">
    <source>
        <dbReference type="EMBL" id="ORZ29418.1"/>
    </source>
</evidence>
<evidence type="ECO:0000313" key="3">
    <source>
        <dbReference type="Proteomes" id="UP000193411"/>
    </source>
</evidence>
<dbReference type="AlphaFoldDB" id="A0A1Y2H4C2"/>
<gene>
    <name evidence="2" type="ORF">BCR44DRAFT_69152</name>
</gene>
<proteinExistence type="predicted"/>
<accession>A0A1Y2H4C2</accession>
<organism evidence="2 3">
    <name type="scientific">Catenaria anguillulae PL171</name>
    <dbReference type="NCBI Taxonomy" id="765915"/>
    <lineage>
        <taxon>Eukaryota</taxon>
        <taxon>Fungi</taxon>
        <taxon>Fungi incertae sedis</taxon>
        <taxon>Blastocladiomycota</taxon>
        <taxon>Blastocladiomycetes</taxon>
        <taxon>Blastocladiales</taxon>
        <taxon>Catenariaceae</taxon>
        <taxon>Catenaria</taxon>
    </lineage>
</organism>
<name>A0A1Y2H4C2_9FUNG</name>
<dbReference type="EMBL" id="MCFL01000202">
    <property type="protein sequence ID" value="ORZ29418.1"/>
    <property type="molecule type" value="Genomic_DNA"/>
</dbReference>
<feature type="region of interest" description="Disordered" evidence="1">
    <location>
        <begin position="201"/>
        <end position="228"/>
    </location>
</feature>
<feature type="region of interest" description="Disordered" evidence="1">
    <location>
        <begin position="1"/>
        <end position="26"/>
    </location>
</feature>
<dbReference type="Pfam" id="PF03357">
    <property type="entry name" value="Snf7"/>
    <property type="match status" value="1"/>
</dbReference>
<sequence length="346" mass="37184">MADQIKSALGMKPSTAARFSQRDDRVKHAQTIVSQGNRQLSRERSAIDRKEAKLLAEVRRYLLQGNTHSAHLVARQIASYRRLAARNLEASLAMDLKLHAMASNNTVNRRQWETLKAIKGVHGGADDIKSVTTCAAKATRAMETANAVEAIMNETMDDVYDFAGDEVEIVGVQRSVSVDSEVEEILKQAVDAAMPRTILGNVNASVSPTRSTASSTSSRSRSPSPNRSSGTLLFVKLASNPDVGASVAVDSLDVSVDMVKRAILQDPYAVHQLGLARGAVGTARNKSPVIKAASAVGPCWPFSLGLAVESDQSKDHLTFEVLPIDQSLKSLGVQAGMVLFVQVHSQ</sequence>
<keyword evidence="3" id="KW-1185">Reference proteome</keyword>
<dbReference type="Gene3D" id="6.10.140.1230">
    <property type="match status" value="1"/>
</dbReference>